<evidence type="ECO:0000256" key="8">
    <source>
        <dbReference type="PROSITE-ProRule" id="PRU00169"/>
    </source>
</evidence>
<dbReference type="Gene3D" id="3.40.50.2300">
    <property type="match status" value="1"/>
</dbReference>
<keyword evidence="3 8" id="KW-0597">Phosphoprotein</keyword>
<evidence type="ECO:0000259" key="9">
    <source>
        <dbReference type="PROSITE" id="PS50109"/>
    </source>
</evidence>
<dbReference type="GO" id="GO:0000155">
    <property type="term" value="F:phosphorelay sensor kinase activity"/>
    <property type="evidence" value="ECO:0007669"/>
    <property type="project" value="InterPro"/>
</dbReference>
<dbReference type="EC" id="2.7.13.3" evidence="2"/>
<dbReference type="CDD" id="cd00088">
    <property type="entry name" value="HPT"/>
    <property type="match status" value="1"/>
</dbReference>
<dbReference type="Pfam" id="PF01627">
    <property type="entry name" value="Hpt"/>
    <property type="match status" value="1"/>
</dbReference>
<dbReference type="SMART" id="SM00260">
    <property type="entry name" value="CheW"/>
    <property type="match status" value="1"/>
</dbReference>
<dbReference type="InterPro" id="IPR011006">
    <property type="entry name" value="CheY-like_superfamily"/>
</dbReference>
<dbReference type="Proteomes" id="UP000629098">
    <property type="component" value="Unassembled WGS sequence"/>
</dbReference>
<gene>
    <name evidence="13" type="ORF">ICL16_28500</name>
</gene>
<evidence type="ECO:0000259" key="11">
    <source>
        <dbReference type="PROSITE" id="PS50851"/>
    </source>
</evidence>
<dbReference type="GO" id="GO:0005737">
    <property type="term" value="C:cytoplasm"/>
    <property type="evidence" value="ECO:0007669"/>
    <property type="project" value="InterPro"/>
</dbReference>
<comment type="caution">
    <text evidence="13">The sequence shown here is derived from an EMBL/GenBank/DDBJ whole genome shotgun (WGS) entry which is preliminary data.</text>
</comment>
<dbReference type="PRINTS" id="PR00344">
    <property type="entry name" value="BCTRLSENSOR"/>
</dbReference>
<evidence type="ECO:0000259" key="10">
    <source>
        <dbReference type="PROSITE" id="PS50110"/>
    </source>
</evidence>
<keyword evidence="14" id="KW-1185">Reference proteome</keyword>
<dbReference type="InterPro" id="IPR005467">
    <property type="entry name" value="His_kinase_dom"/>
</dbReference>
<dbReference type="SUPFAM" id="SSF47226">
    <property type="entry name" value="Histidine-containing phosphotransfer domain, HPT domain"/>
    <property type="match status" value="1"/>
</dbReference>
<dbReference type="RefSeq" id="WP_190834905.1">
    <property type="nucleotide sequence ID" value="NZ_CAWPPI010000086.1"/>
</dbReference>
<dbReference type="GO" id="GO:0006935">
    <property type="term" value="P:chemotaxis"/>
    <property type="evidence" value="ECO:0007669"/>
    <property type="project" value="InterPro"/>
</dbReference>
<evidence type="ECO:0000313" key="14">
    <source>
        <dbReference type="Proteomes" id="UP000629098"/>
    </source>
</evidence>
<name>A0A8J7BYK2_9CYAN</name>
<proteinExistence type="predicted"/>
<evidence type="ECO:0000256" key="7">
    <source>
        <dbReference type="PROSITE-ProRule" id="PRU00110"/>
    </source>
</evidence>
<dbReference type="InterPro" id="IPR008207">
    <property type="entry name" value="Sig_transdc_His_kin_Hpt_dom"/>
</dbReference>
<dbReference type="Pfam" id="PF01584">
    <property type="entry name" value="CheW"/>
    <property type="match status" value="1"/>
</dbReference>
<evidence type="ECO:0000259" key="12">
    <source>
        <dbReference type="PROSITE" id="PS50894"/>
    </source>
</evidence>
<dbReference type="PROSITE" id="PS50110">
    <property type="entry name" value="RESPONSE_REGULATORY"/>
    <property type="match status" value="1"/>
</dbReference>
<dbReference type="AlphaFoldDB" id="A0A8J7BYK2"/>
<dbReference type="PROSITE" id="PS50109">
    <property type="entry name" value="HIS_KIN"/>
    <property type="match status" value="1"/>
</dbReference>
<dbReference type="SUPFAM" id="SSF52172">
    <property type="entry name" value="CheY-like"/>
    <property type="match status" value="1"/>
</dbReference>
<dbReference type="Gene3D" id="1.20.120.160">
    <property type="entry name" value="HPT domain"/>
    <property type="match status" value="1"/>
</dbReference>
<evidence type="ECO:0000313" key="13">
    <source>
        <dbReference type="EMBL" id="MBD2775892.1"/>
    </source>
</evidence>
<evidence type="ECO:0000256" key="6">
    <source>
        <dbReference type="ARBA" id="ARBA00023012"/>
    </source>
</evidence>
<dbReference type="SMART" id="SM01231">
    <property type="entry name" value="H-kinase_dim"/>
    <property type="match status" value="1"/>
</dbReference>
<dbReference type="InterPro" id="IPR004358">
    <property type="entry name" value="Sig_transdc_His_kin-like_C"/>
</dbReference>
<dbReference type="Pfam" id="PF00072">
    <property type="entry name" value="Response_reg"/>
    <property type="match status" value="1"/>
</dbReference>
<dbReference type="SMART" id="SM00387">
    <property type="entry name" value="HATPase_c"/>
    <property type="match status" value="1"/>
</dbReference>
<feature type="domain" description="HPt" evidence="12">
    <location>
        <begin position="4"/>
        <end position="108"/>
    </location>
</feature>
<dbReference type="Gene3D" id="2.30.30.40">
    <property type="entry name" value="SH3 Domains"/>
    <property type="match status" value="1"/>
</dbReference>
<dbReference type="InterPro" id="IPR001789">
    <property type="entry name" value="Sig_transdc_resp-reg_receiver"/>
</dbReference>
<dbReference type="EMBL" id="JACXAE010000086">
    <property type="protein sequence ID" value="MBD2775892.1"/>
    <property type="molecule type" value="Genomic_DNA"/>
</dbReference>
<keyword evidence="6" id="KW-0902">Two-component regulatory system</keyword>
<comment type="catalytic activity">
    <reaction evidence="1">
        <text>ATP + protein L-histidine = ADP + protein N-phospho-L-histidine.</text>
        <dbReference type="EC" id="2.7.13.3"/>
    </reaction>
</comment>
<feature type="modified residue" description="4-aspartylphosphate" evidence="8">
    <location>
        <position position="875"/>
    </location>
</feature>
<dbReference type="PROSITE" id="PS50851">
    <property type="entry name" value="CHEW"/>
    <property type="match status" value="1"/>
</dbReference>
<dbReference type="InterPro" id="IPR036061">
    <property type="entry name" value="CheW-like_dom_sf"/>
</dbReference>
<evidence type="ECO:0000256" key="2">
    <source>
        <dbReference type="ARBA" id="ARBA00012438"/>
    </source>
</evidence>
<organism evidence="13 14">
    <name type="scientific">Iningainema tapete BLCC-T55</name>
    <dbReference type="NCBI Taxonomy" id="2748662"/>
    <lineage>
        <taxon>Bacteria</taxon>
        <taxon>Bacillati</taxon>
        <taxon>Cyanobacteriota</taxon>
        <taxon>Cyanophyceae</taxon>
        <taxon>Nostocales</taxon>
        <taxon>Scytonemataceae</taxon>
        <taxon>Iningainema tapete</taxon>
    </lineage>
</organism>
<dbReference type="FunFam" id="3.30.565.10:FF:000016">
    <property type="entry name" value="Chemotaxis protein CheA, putative"/>
    <property type="match status" value="1"/>
</dbReference>
<sequence length="967" mass="108569">MNINPDYQTELYHHFSLEVPELLSTIEQALLNLQAQQSNLDQVRTMMRATHTIKSITATFGWETIKNIAHTLEDVFRSICQPNVVIDSEMKALFFEGYECLRDPLMAEITGSHVEPQQLEERSKLILSRLQEKFKDFLLTPESSTPSEISFENIQIIFEGSIAPELEKTAQNIVNAKPKDIITLLRNLAQKFVGYAQAIELPGFLAIAQATIAALDNHPRQARTIARLALEDFRSCHAAILCGNTLYYPSSALQQLAELKFVSVEEEEITHNELVAIDDFESNTSTDSIPIASTTHFSSSGFDPPPTNLPKIVRVNVEHLEQLNYLNAELLTNQNRQFLQDGKMRSSLRKVFSRLRQFQQILGNLQDCSNPLLLEYGVQRKNPFGSVYSPSFDTLELDSYSQFHELLHTLVEESAYLEQEIDHIEQLSRQKTHLLNKQQKLVTKSRDVLLDARMLPLGSVLNRLHPVLEQLQTSHKKLINLTIKGNEVLVDKAIAERLYEPLLHLVRNAFDHGIESAEVRQQRGKLVQGKIEIRAYYRGTKLLIDVQDDGQGLDFDAIRNKAIQCGLIAAQTANSKSESQLAELLFEPGFSTAKQISDLSGRGVGLDVVRVQLQAIQGKVAVNTEVKKGTTFTLQIPLNLSIDKLLVCQAGEKVYALSADTIDQILLPKPGQIHYSEHGRVLRLNLTSGSQLEQGELIPIYRLSSILDYSRGVGEKGSGGNTLPLLIVSSHHQLQALEVDRIIWEQELVVRPFGKLVSTPSYVYGGTILADGRLTLVINGATLLDFILNKQMQVMESQKTGLIRSIQPALPRLAEPSKIESSKPTIMIIDDSITLRQALVLTLQKAGYQSLQTRDGYEANAILKTEPKVDLIICDIEMPRMNGFEFLTHCISDDRLSQIPILILSSRTALKHRQFALKLGATAYLTKPYSEQQLLSTISQILSELGKQKNHDLSTRLREYSHEDITD</sequence>
<dbReference type="Pfam" id="PF02518">
    <property type="entry name" value="HATPase_c"/>
    <property type="match status" value="1"/>
</dbReference>
<dbReference type="Gene3D" id="3.30.565.10">
    <property type="entry name" value="Histidine kinase-like ATPase, C-terminal domain"/>
    <property type="match status" value="1"/>
</dbReference>
<dbReference type="InterPro" id="IPR051315">
    <property type="entry name" value="Bact_Chemotaxis_CheA"/>
</dbReference>
<reference evidence="13" key="1">
    <citation type="submission" date="2020-09" db="EMBL/GenBank/DDBJ databases">
        <title>Iningainema tapete sp. nov. (Scytonemataceae, Cyanobacteria) from greenhouses in central Florida (USA) produces two types of nodularin with biosynthetic potential for microcystin-LR and anabaenopeptins.</title>
        <authorList>
            <person name="Berthold D.E."/>
            <person name="Lefler F.W."/>
            <person name="Huang I.-S."/>
            <person name="Abdulla H."/>
            <person name="Zimba P.V."/>
            <person name="Laughinghouse H.D. IV."/>
        </authorList>
    </citation>
    <scope>NUCLEOTIDE SEQUENCE</scope>
    <source>
        <strain evidence="13">BLCCT55</strain>
    </source>
</reference>
<feature type="domain" description="Histidine kinase" evidence="9">
    <location>
        <begin position="375"/>
        <end position="640"/>
    </location>
</feature>
<dbReference type="InterPro" id="IPR002545">
    <property type="entry name" value="CheW-lke_dom"/>
</dbReference>
<evidence type="ECO:0000256" key="5">
    <source>
        <dbReference type="ARBA" id="ARBA00022777"/>
    </source>
</evidence>
<dbReference type="SUPFAM" id="SSF55874">
    <property type="entry name" value="ATPase domain of HSP90 chaperone/DNA topoisomerase II/histidine kinase"/>
    <property type="match status" value="1"/>
</dbReference>
<accession>A0A8J7BYK2</accession>
<keyword evidence="5 13" id="KW-0418">Kinase</keyword>
<dbReference type="PROSITE" id="PS50894">
    <property type="entry name" value="HPT"/>
    <property type="match status" value="1"/>
</dbReference>
<dbReference type="InterPro" id="IPR004105">
    <property type="entry name" value="CheA-like_dim"/>
</dbReference>
<dbReference type="PANTHER" id="PTHR43395">
    <property type="entry name" value="SENSOR HISTIDINE KINASE CHEA"/>
    <property type="match status" value="1"/>
</dbReference>
<dbReference type="InterPro" id="IPR036641">
    <property type="entry name" value="HPT_dom_sf"/>
</dbReference>
<dbReference type="SMART" id="SM00448">
    <property type="entry name" value="REC"/>
    <property type="match status" value="1"/>
</dbReference>
<dbReference type="InterPro" id="IPR003594">
    <property type="entry name" value="HATPase_dom"/>
</dbReference>
<evidence type="ECO:0000256" key="4">
    <source>
        <dbReference type="ARBA" id="ARBA00022679"/>
    </source>
</evidence>
<dbReference type="SMART" id="SM00073">
    <property type="entry name" value="HPT"/>
    <property type="match status" value="1"/>
</dbReference>
<feature type="modified residue" description="Phosphohistidine" evidence="7">
    <location>
        <position position="51"/>
    </location>
</feature>
<keyword evidence="4" id="KW-0808">Transferase</keyword>
<feature type="domain" description="Response regulatory" evidence="10">
    <location>
        <begin position="825"/>
        <end position="942"/>
    </location>
</feature>
<feature type="domain" description="CheW-like" evidence="11">
    <location>
        <begin position="642"/>
        <end position="789"/>
    </location>
</feature>
<dbReference type="SUPFAM" id="SSF50341">
    <property type="entry name" value="CheW-like"/>
    <property type="match status" value="1"/>
</dbReference>
<dbReference type="InterPro" id="IPR036890">
    <property type="entry name" value="HATPase_C_sf"/>
</dbReference>
<protein>
    <recommendedName>
        <fullName evidence="2">histidine kinase</fullName>
        <ecNumber evidence="2">2.7.13.3</ecNumber>
    </recommendedName>
</protein>
<evidence type="ECO:0000256" key="1">
    <source>
        <dbReference type="ARBA" id="ARBA00000085"/>
    </source>
</evidence>
<evidence type="ECO:0000256" key="3">
    <source>
        <dbReference type="ARBA" id="ARBA00022553"/>
    </source>
</evidence>
<dbReference type="PANTHER" id="PTHR43395:SF1">
    <property type="entry name" value="CHEMOTAXIS PROTEIN CHEA"/>
    <property type="match status" value="1"/>
</dbReference>